<evidence type="ECO:0000256" key="3">
    <source>
        <dbReference type="ARBA" id="ARBA00022801"/>
    </source>
</evidence>
<keyword evidence="3" id="KW-0378">Hydrolase</keyword>
<dbReference type="PANTHER" id="PTHR43037:SF1">
    <property type="entry name" value="BLL1128 PROTEIN"/>
    <property type="match status" value="1"/>
</dbReference>
<dbReference type="Pfam" id="PF10503">
    <property type="entry name" value="Esterase_PHB"/>
    <property type="match status" value="1"/>
</dbReference>
<name>A0A0C2WYF6_AMAMK</name>
<proteinExistence type="predicted"/>
<dbReference type="AlphaFoldDB" id="A0A0C2WYF6"/>
<evidence type="ECO:0000313" key="5">
    <source>
        <dbReference type="Proteomes" id="UP000054549"/>
    </source>
</evidence>
<dbReference type="Gene3D" id="3.40.50.1820">
    <property type="entry name" value="alpha/beta hydrolase"/>
    <property type="match status" value="1"/>
</dbReference>
<dbReference type="GO" id="GO:0052689">
    <property type="term" value="F:carboxylic ester hydrolase activity"/>
    <property type="evidence" value="ECO:0007669"/>
    <property type="project" value="UniProtKB-KW"/>
</dbReference>
<reference evidence="4 5" key="1">
    <citation type="submission" date="2014-04" db="EMBL/GenBank/DDBJ databases">
        <title>Evolutionary Origins and Diversification of the Mycorrhizal Mutualists.</title>
        <authorList>
            <consortium name="DOE Joint Genome Institute"/>
            <consortium name="Mycorrhizal Genomics Consortium"/>
            <person name="Kohler A."/>
            <person name="Kuo A."/>
            <person name="Nagy L.G."/>
            <person name="Floudas D."/>
            <person name="Copeland A."/>
            <person name="Barry K.W."/>
            <person name="Cichocki N."/>
            <person name="Veneault-Fourrey C."/>
            <person name="LaButti K."/>
            <person name="Lindquist E.A."/>
            <person name="Lipzen A."/>
            <person name="Lundell T."/>
            <person name="Morin E."/>
            <person name="Murat C."/>
            <person name="Riley R."/>
            <person name="Ohm R."/>
            <person name="Sun H."/>
            <person name="Tunlid A."/>
            <person name="Henrissat B."/>
            <person name="Grigoriev I.V."/>
            <person name="Hibbett D.S."/>
            <person name="Martin F."/>
        </authorList>
    </citation>
    <scope>NUCLEOTIDE SEQUENCE [LARGE SCALE GENOMIC DNA]</scope>
    <source>
        <strain evidence="4 5">Koide BX008</strain>
    </source>
</reference>
<dbReference type="PANTHER" id="PTHR43037">
    <property type="entry name" value="UNNAMED PRODUCT-RELATED"/>
    <property type="match status" value="1"/>
</dbReference>
<dbReference type="InterPro" id="IPR029058">
    <property type="entry name" value="AB_hydrolase_fold"/>
</dbReference>
<dbReference type="STRING" id="946122.A0A0C2WYF6"/>
<evidence type="ECO:0000256" key="1">
    <source>
        <dbReference type="ARBA" id="ARBA00022487"/>
    </source>
</evidence>
<dbReference type="HOGENOM" id="CLU_882700_0_0_1"/>
<evidence type="ECO:0000256" key="2">
    <source>
        <dbReference type="ARBA" id="ARBA00022729"/>
    </source>
</evidence>
<dbReference type="InterPro" id="IPR010126">
    <property type="entry name" value="Esterase_phb"/>
</dbReference>
<keyword evidence="2" id="KW-0732">Signal</keyword>
<evidence type="ECO:0000313" key="4">
    <source>
        <dbReference type="EMBL" id="KIL61881.1"/>
    </source>
</evidence>
<dbReference type="GO" id="GO:0005576">
    <property type="term" value="C:extracellular region"/>
    <property type="evidence" value="ECO:0007669"/>
    <property type="project" value="InterPro"/>
</dbReference>
<protein>
    <submittedName>
        <fullName evidence="4">Carbohydrate esterase family 1 protein</fullName>
    </submittedName>
</protein>
<keyword evidence="5" id="KW-1185">Reference proteome</keyword>
<dbReference type="EMBL" id="KN818278">
    <property type="protein sequence ID" value="KIL61881.1"/>
    <property type="molecule type" value="Genomic_DNA"/>
</dbReference>
<accession>A0A0C2WYF6</accession>
<dbReference type="InterPro" id="IPR050955">
    <property type="entry name" value="Plant_Biomass_Hydrol_Est"/>
</dbReference>
<dbReference type="SUPFAM" id="SSF53474">
    <property type="entry name" value="alpha/beta-Hydrolases"/>
    <property type="match status" value="2"/>
</dbReference>
<dbReference type="InParanoid" id="A0A0C2WYF6"/>
<keyword evidence="1" id="KW-0719">Serine esterase</keyword>
<dbReference type="OrthoDB" id="2019666at2759"/>
<dbReference type="Proteomes" id="UP000054549">
    <property type="component" value="Unassembled WGS sequence"/>
</dbReference>
<organism evidence="4 5">
    <name type="scientific">Amanita muscaria (strain Koide BX008)</name>
    <dbReference type="NCBI Taxonomy" id="946122"/>
    <lineage>
        <taxon>Eukaryota</taxon>
        <taxon>Fungi</taxon>
        <taxon>Dikarya</taxon>
        <taxon>Basidiomycota</taxon>
        <taxon>Agaricomycotina</taxon>
        <taxon>Agaricomycetes</taxon>
        <taxon>Agaricomycetidae</taxon>
        <taxon>Agaricales</taxon>
        <taxon>Pluteineae</taxon>
        <taxon>Amanitaceae</taxon>
        <taxon>Amanita</taxon>
    </lineage>
</organism>
<gene>
    <name evidence="4" type="ORF">M378DRAFT_13216</name>
</gene>
<sequence length="315" mass="34110">MPSSIAADSQFNALADKEQIIVAYPSQSLSANPSRCWNWFFPADQARGSGEPAIIAGIAQTIQNNTAWNFDKDRIYVVGLSSGAAMSVILGVAYPDVFAAIGVGSGNRISQQPHCLRPRRKAMGSYVRRIPTIVFHGTADTVVPEIHGQEVVISMGMANALADPSFTNTNFYAPPSDVTRQVDSYTYSAASWNDVTGKPVVQFYLIYGMNHAWSGGAPPLVNGAGAKIGSIDLTFCRSNAQKIVEASPIDYIQKMQLRGSLFEEGCTSGAISTGYTEYYIDHEEPLAALQVFKDDGKWCLGELLEGHEFLIILPV</sequence>